<name>A0A6G9YK99_9NOCA</name>
<organism evidence="1 2">
    <name type="scientific">Nocardia arthritidis</name>
    <dbReference type="NCBI Taxonomy" id="228602"/>
    <lineage>
        <taxon>Bacteria</taxon>
        <taxon>Bacillati</taxon>
        <taxon>Actinomycetota</taxon>
        <taxon>Actinomycetes</taxon>
        <taxon>Mycobacteriales</taxon>
        <taxon>Nocardiaceae</taxon>
        <taxon>Nocardia</taxon>
    </lineage>
</organism>
<evidence type="ECO:0000313" key="1">
    <source>
        <dbReference type="EMBL" id="QIS13611.1"/>
    </source>
</evidence>
<dbReference type="EMBL" id="CP046172">
    <property type="protein sequence ID" value="QIS13611.1"/>
    <property type="molecule type" value="Genomic_DNA"/>
</dbReference>
<dbReference type="KEGG" id="nah:F5544_28810"/>
<dbReference type="AlphaFoldDB" id="A0A6G9YK99"/>
<proteinExistence type="predicted"/>
<accession>A0A6G9YK99</accession>
<gene>
    <name evidence="1" type="ORF">F5544_28810</name>
</gene>
<reference evidence="1 2" key="1">
    <citation type="journal article" date="2019" name="ACS Chem. Biol.">
        <title>Identification and Mobilization of a Cryptic Antibiotic Biosynthesis Gene Locus from a Human-Pathogenic Nocardia Isolate.</title>
        <authorList>
            <person name="Herisse M."/>
            <person name="Ishida K."/>
            <person name="Porter J.L."/>
            <person name="Howden B."/>
            <person name="Hertweck C."/>
            <person name="Stinear T.P."/>
            <person name="Pidot S.J."/>
        </authorList>
    </citation>
    <scope>NUCLEOTIDE SEQUENCE [LARGE SCALE GENOMIC DNA]</scope>
    <source>
        <strain evidence="1 2">AUSMDU00012717</strain>
    </source>
</reference>
<keyword evidence="2" id="KW-1185">Reference proteome</keyword>
<protein>
    <submittedName>
        <fullName evidence="1">Uncharacterized protein</fullName>
    </submittedName>
</protein>
<dbReference type="RefSeq" id="WP_203217370.1">
    <property type="nucleotide sequence ID" value="NZ_CP046172.1"/>
</dbReference>
<evidence type="ECO:0000313" key="2">
    <source>
        <dbReference type="Proteomes" id="UP000503540"/>
    </source>
</evidence>
<dbReference type="Proteomes" id="UP000503540">
    <property type="component" value="Chromosome"/>
</dbReference>
<sequence>MTNMHCGPRHYRIRVRGHLGPTIRSAFPALTACAVDGDTVLTGELTDQAALYGVLATFESLGLELVEVRRFDEREPPAE</sequence>